<name>A0A4D6HKI8_9EURY</name>
<dbReference type="GeneID" id="39851218"/>
<dbReference type="Proteomes" id="UP000296822">
    <property type="component" value="Chromosome"/>
</dbReference>
<dbReference type="KEGG" id="nbg:DV706_08140"/>
<dbReference type="EMBL" id="CP031305">
    <property type="protein sequence ID" value="QCC54459.1"/>
    <property type="molecule type" value="Genomic_DNA"/>
</dbReference>
<feature type="compositionally biased region" description="Polar residues" evidence="1">
    <location>
        <begin position="44"/>
        <end position="59"/>
    </location>
</feature>
<organism evidence="3 4">
    <name type="scientific">Natronorubrum bangense</name>
    <dbReference type="NCBI Taxonomy" id="61858"/>
    <lineage>
        <taxon>Archaea</taxon>
        <taxon>Methanobacteriati</taxon>
        <taxon>Methanobacteriota</taxon>
        <taxon>Stenosarchaea group</taxon>
        <taxon>Halobacteria</taxon>
        <taxon>Halobacteriales</taxon>
        <taxon>Natrialbaceae</taxon>
        <taxon>Natronorubrum</taxon>
    </lineage>
</organism>
<keyword evidence="2" id="KW-0812">Transmembrane</keyword>
<keyword evidence="2" id="KW-0472">Membrane</keyword>
<evidence type="ECO:0000256" key="1">
    <source>
        <dbReference type="SAM" id="MobiDB-lite"/>
    </source>
</evidence>
<feature type="region of interest" description="Disordered" evidence="1">
    <location>
        <begin position="38"/>
        <end position="59"/>
    </location>
</feature>
<evidence type="ECO:0000313" key="4">
    <source>
        <dbReference type="Proteomes" id="UP000296822"/>
    </source>
</evidence>
<gene>
    <name evidence="3" type="ORF">DV706_08140</name>
</gene>
<dbReference type="AlphaFoldDB" id="A0A4D6HKI8"/>
<protein>
    <submittedName>
        <fullName evidence="3">Uncharacterized protein</fullName>
    </submittedName>
</protein>
<reference evidence="3 4" key="1">
    <citation type="journal article" date="2019" name="Nat. Commun.">
        <title>A new type of DNA phosphorothioation-based antiviral system in archaea.</title>
        <authorList>
            <person name="Xiong L."/>
            <person name="Liu S."/>
            <person name="Chen S."/>
            <person name="Xiao Y."/>
            <person name="Zhu B."/>
            <person name="Gao Y."/>
            <person name="Zhang Y."/>
            <person name="Chen B."/>
            <person name="Luo J."/>
            <person name="Deng Z."/>
            <person name="Chen X."/>
            <person name="Wang L."/>
            <person name="Chen S."/>
        </authorList>
    </citation>
    <scope>NUCLEOTIDE SEQUENCE [LARGE SCALE GENOMIC DNA]</scope>
    <source>
        <strain evidence="3 4">JCM 10635</strain>
    </source>
</reference>
<evidence type="ECO:0000313" key="3">
    <source>
        <dbReference type="EMBL" id="QCC54459.1"/>
    </source>
</evidence>
<proteinExistence type="predicted"/>
<accession>A0A4D6HKI8</accession>
<dbReference type="RefSeq" id="WP_006065122.1">
    <property type="nucleotide sequence ID" value="NZ_CP031305.1"/>
</dbReference>
<evidence type="ECO:0000256" key="2">
    <source>
        <dbReference type="SAM" id="Phobius"/>
    </source>
</evidence>
<sequence>MLESVPAPIEAAIYLYFVVVAAIGCYLHGRLWLTHRSQHRSSESDQPATHTDDGSQTDG</sequence>
<feature type="transmembrane region" description="Helical" evidence="2">
    <location>
        <begin position="12"/>
        <end position="33"/>
    </location>
</feature>
<keyword evidence="2" id="KW-1133">Transmembrane helix</keyword>